<dbReference type="Gene3D" id="1.10.1760.20">
    <property type="match status" value="1"/>
</dbReference>
<gene>
    <name evidence="2" type="ORF">OZSIB_2651</name>
</gene>
<dbReference type="AlphaFoldDB" id="A0A367ZRL7"/>
<dbReference type="GO" id="GO:0015234">
    <property type="term" value="F:thiamine transmembrane transporter activity"/>
    <property type="evidence" value="ECO:0007669"/>
    <property type="project" value="InterPro"/>
</dbReference>
<evidence type="ECO:0000313" key="3">
    <source>
        <dbReference type="Proteomes" id="UP000252355"/>
    </source>
</evidence>
<dbReference type="GO" id="GO:0005886">
    <property type="term" value="C:plasma membrane"/>
    <property type="evidence" value="ECO:0007669"/>
    <property type="project" value="InterPro"/>
</dbReference>
<reference evidence="2 3" key="1">
    <citation type="submission" date="2018-05" db="EMBL/GenBank/DDBJ databases">
        <title>A metagenomic window into the 2 km-deep terrestrial subsurface aquifer revealed taxonomically and functionally diverse microbial community comprising novel uncultured bacterial lineages.</title>
        <authorList>
            <person name="Kadnikov V.V."/>
            <person name="Mardanov A.V."/>
            <person name="Beletsky A.V."/>
            <person name="Banks D."/>
            <person name="Pimenov N.V."/>
            <person name="Frank Y.A."/>
            <person name="Karnachuk O.V."/>
            <person name="Ravin N.V."/>
        </authorList>
    </citation>
    <scope>NUCLEOTIDE SEQUENCE [LARGE SCALE GENOMIC DNA]</scope>
    <source>
        <strain evidence="2">BY5</strain>
    </source>
</reference>
<keyword evidence="1" id="KW-0812">Transmembrane</keyword>
<keyword evidence="1" id="KW-1133">Transmembrane helix</keyword>
<sequence>MLAESGMMLAVSLALAQVKLFQLPSGGSVSLGFWPVMILAARRGWRVGVTTGALLGVLSAVLKPFVVHPVQCVLDYPLAFASLGLAGVWVWATPTRAAVASLVANLARLACHVVAGAVFFTGGNPAAVTWMGALGVGLGYNLLHVGPEALLGVILSAMLTRQHPALVSRQD</sequence>
<name>A0A367ZRL7_9BACT</name>
<organism evidence="2 3">
    <name type="scientific">Candidatus Ozemobacter sibiricus</name>
    <dbReference type="NCBI Taxonomy" id="2268124"/>
    <lineage>
        <taxon>Bacteria</taxon>
        <taxon>Candidatus Ozemobacteria</taxon>
        <taxon>Candidatus Ozemobacterales</taxon>
        <taxon>Candidatus Ozemobacteraceae</taxon>
        <taxon>Candidatus Ozemobacter</taxon>
    </lineage>
</organism>
<protein>
    <submittedName>
        <fullName evidence="2">Substrate-specific component ThiT of thiamine ECF transporter</fullName>
    </submittedName>
</protein>
<evidence type="ECO:0000313" key="2">
    <source>
        <dbReference type="EMBL" id="RCK80763.1"/>
    </source>
</evidence>
<dbReference type="InterPro" id="IPR012651">
    <property type="entry name" value="Thia_Transptr_ThiT"/>
</dbReference>
<feature type="transmembrane region" description="Helical" evidence="1">
    <location>
        <begin position="74"/>
        <end position="92"/>
    </location>
</feature>
<keyword evidence="1" id="KW-0472">Membrane</keyword>
<accession>A0A367ZRL7</accession>
<dbReference type="Pfam" id="PF09515">
    <property type="entry name" value="Thia_YuaJ"/>
    <property type="match status" value="1"/>
</dbReference>
<comment type="caution">
    <text evidence="2">The sequence shown here is derived from an EMBL/GenBank/DDBJ whole genome shotgun (WGS) entry which is preliminary data.</text>
</comment>
<feature type="transmembrane region" description="Helical" evidence="1">
    <location>
        <begin position="44"/>
        <end position="62"/>
    </location>
</feature>
<evidence type="ECO:0000256" key="1">
    <source>
        <dbReference type="SAM" id="Phobius"/>
    </source>
</evidence>
<dbReference type="EMBL" id="QOQW01000004">
    <property type="protein sequence ID" value="RCK80763.1"/>
    <property type="molecule type" value="Genomic_DNA"/>
</dbReference>
<dbReference type="Proteomes" id="UP000252355">
    <property type="component" value="Unassembled WGS sequence"/>
</dbReference>
<proteinExistence type="predicted"/>